<evidence type="ECO:0000259" key="2">
    <source>
        <dbReference type="Pfam" id="PF14297"/>
    </source>
</evidence>
<comment type="caution">
    <text evidence="3">The sequence shown here is derived from an EMBL/GenBank/DDBJ whole genome shotgun (WGS) entry which is preliminary data.</text>
</comment>
<feature type="domain" description="Lin1244/Lin1753-like N-terminal" evidence="2">
    <location>
        <begin position="6"/>
        <end position="95"/>
    </location>
</feature>
<evidence type="ECO:0000256" key="1">
    <source>
        <dbReference type="SAM" id="MobiDB-lite"/>
    </source>
</evidence>
<dbReference type="Pfam" id="PF14297">
    <property type="entry name" value="Lin1244_N"/>
    <property type="match status" value="1"/>
</dbReference>
<name>A0ABW5S9C1_9BACL</name>
<keyword evidence="4" id="KW-1185">Reference proteome</keyword>
<accession>A0ABW5S9C1</accession>
<proteinExistence type="predicted"/>
<dbReference type="InterPro" id="IPR025400">
    <property type="entry name" value="Lin1244/Lin1753-like_N"/>
</dbReference>
<feature type="compositionally biased region" description="Basic and acidic residues" evidence="1">
    <location>
        <begin position="142"/>
        <end position="155"/>
    </location>
</feature>
<evidence type="ECO:0000313" key="3">
    <source>
        <dbReference type="EMBL" id="MFD2696348.1"/>
    </source>
</evidence>
<dbReference type="RefSeq" id="WP_381533536.1">
    <property type="nucleotide sequence ID" value="NZ_JBHUMQ010000067.1"/>
</dbReference>
<feature type="region of interest" description="Disordered" evidence="1">
    <location>
        <begin position="100"/>
        <end position="155"/>
    </location>
</feature>
<feature type="compositionally biased region" description="Basic and acidic residues" evidence="1">
    <location>
        <begin position="100"/>
        <end position="111"/>
    </location>
</feature>
<dbReference type="Proteomes" id="UP001597399">
    <property type="component" value="Unassembled WGS sequence"/>
</dbReference>
<feature type="compositionally biased region" description="Polar residues" evidence="1">
    <location>
        <begin position="121"/>
        <end position="133"/>
    </location>
</feature>
<organism evidence="3 4">
    <name type="scientific">Sporolactobacillus shoreicorticis</name>
    <dbReference type="NCBI Taxonomy" id="1923877"/>
    <lineage>
        <taxon>Bacteria</taxon>
        <taxon>Bacillati</taxon>
        <taxon>Bacillota</taxon>
        <taxon>Bacilli</taxon>
        <taxon>Bacillales</taxon>
        <taxon>Sporolactobacillaceae</taxon>
        <taxon>Sporolactobacillus</taxon>
    </lineage>
</organism>
<protein>
    <submittedName>
        <fullName evidence="3">DUF4373 domain-containing protein</fullName>
    </submittedName>
</protein>
<dbReference type="EMBL" id="JBHUMQ010000067">
    <property type="protein sequence ID" value="MFD2696348.1"/>
    <property type="molecule type" value="Genomic_DNA"/>
</dbReference>
<sequence>MKDAYYFSHDSNARYDPKILAMRAVFGMEGYGRYWCLIEILRDEDGYKLEKTKHLYDALAMQMQCERNAAKEFVDACINEFGLLHEDDNFIWSESLISRMENKDKKSEKARKAAQKRWQKSSNDAGSMHMQSDSDADAMQPHSERNALKERKVKE</sequence>
<evidence type="ECO:0000313" key="4">
    <source>
        <dbReference type="Proteomes" id="UP001597399"/>
    </source>
</evidence>
<feature type="non-terminal residue" evidence="3">
    <location>
        <position position="155"/>
    </location>
</feature>
<gene>
    <name evidence="3" type="ORF">ACFSUE_22405</name>
</gene>
<reference evidence="4" key="1">
    <citation type="journal article" date="2019" name="Int. J. Syst. Evol. Microbiol.">
        <title>The Global Catalogue of Microorganisms (GCM) 10K type strain sequencing project: providing services to taxonomists for standard genome sequencing and annotation.</title>
        <authorList>
            <consortium name="The Broad Institute Genomics Platform"/>
            <consortium name="The Broad Institute Genome Sequencing Center for Infectious Disease"/>
            <person name="Wu L."/>
            <person name="Ma J."/>
        </authorList>
    </citation>
    <scope>NUCLEOTIDE SEQUENCE [LARGE SCALE GENOMIC DNA]</scope>
    <source>
        <strain evidence="4">TISTR 2466</strain>
    </source>
</reference>